<reference evidence="2" key="1">
    <citation type="submission" date="2021-12" db="EMBL/GenBank/DDBJ databases">
        <title>Prjna785345.</title>
        <authorList>
            <person name="Rujirawat T."/>
            <person name="Krajaejun T."/>
        </authorList>
    </citation>
    <scope>NUCLEOTIDE SEQUENCE</scope>
    <source>
        <strain evidence="2">Pi057C3</strain>
    </source>
</reference>
<evidence type="ECO:0000259" key="1">
    <source>
        <dbReference type="Pfam" id="PF17921"/>
    </source>
</evidence>
<protein>
    <recommendedName>
        <fullName evidence="1">Integrase zinc-binding domain-containing protein</fullName>
    </recommendedName>
</protein>
<evidence type="ECO:0000313" key="2">
    <source>
        <dbReference type="EMBL" id="KAJ0391295.1"/>
    </source>
</evidence>
<evidence type="ECO:0000313" key="3">
    <source>
        <dbReference type="Proteomes" id="UP001209570"/>
    </source>
</evidence>
<dbReference type="Proteomes" id="UP001209570">
    <property type="component" value="Unassembled WGS sequence"/>
</dbReference>
<dbReference type="Gene3D" id="1.10.340.70">
    <property type="match status" value="1"/>
</dbReference>
<sequence>MLHAAHDDYQGGHQGVSRTFDRLRREFYWNGMYRDVETPSPAEVADLPEEDDWDASLLPEDSWEADNQAGEFEELLKEWGVRGWMHDTAVRVGTEITASCFQSFAASIQLLIDVIASTQGIFLARPSFAQLALHLSQLSQCGHQLLLATL</sequence>
<dbReference type="AlphaFoldDB" id="A0AAD5Q381"/>
<name>A0AAD5Q381_PYTIN</name>
<feature type="domain" description="Integrase zinc-binding" evidence="1">
    <location>
        <begin position="2"/>
        <end position="37"/>
    </location>
</feature>
<gene>
    <name evidence="2" type="ORF">P43SY_005425</name>
</gene>
<accession>A0AAD5Q381</accession>
<organism evidence="2 3">
    <name type="scientific">Pythium insidiosum</name>
    <name type="common">Pythiosis disease agent</name>
    <dbReference type="NCBI Taxonomy" id="114742"/>
    <lineage>
        <taxon>Eukaryota</taxon>
        <taxon>Sar</taxon>
        <taxon>Stramenopiles</taxon>
        <taxon>Oomycota</taxon>
        <taxon>Peronosporomycetes</taxon>
        <taxon>Pythiales</taxon>
        <taxon>Pythiaceae</taxon>
        <taxon>Pythium</taxon>
    </lineage>
</organism>
<dbReference type="Pfam" id="PF17921">
    <property type="entry name" value="Integrase_H2C2"/>
    <property type="match status" value="1"/>
</dbReference>
<dbReference type="EMBL" id="JAKCXM010001145">
    <property type="protein sequence ID" value="KAJ0391295.1"/>
    <property type="molecule type" value="Genomic_DNA"/>
</dbReference>
<dbReference type="InterPro" id="IPR041588">
    <property type="entry name" value="Integrase_H2C2"/>
</dbReference>
<comment type="caution">
    <text evidence="2">The sequence shown here is derived from an EMBL/GenBank/DDBJ whole genome shotgun (WGS) entry which is preliminary data.</text>
</comment>
<keyword evidence="3" id="KW-1185">Reference proteome</keyword>
<proteinExistence type="predicted"/>